<organism evidence="1">
    <name type="scientific">Brassica oleracea</name>
    <name type="common">Wild cabbage</name>
    <dbReference type="NCBI Taxonomy" id="3712"/>
    <lineage>
        <taxon>Eukaryota</taxon>
        <taxon>Viridiplantae</taxon>
        <taxon>Streptophyta</taxon>
        <taxon>Embryophyta</taxon>
        <taxon>Tracheophyta</taxon>
        <taxon>Spermatophyta</taxon>
        <taxon>Magnoliopsida</taxon>
        <taxon>eudicotyledons</taxon>
        <taxon>Gunneridae</taxon>
        <taxon>Pentapetalae</taxon>
        <taxon>rosids</taxon>
        <taxon>malvids</taxon>
        <taxon>Brassicales</taxon>
        <taxon>Brassicaceae</taxon>
        <taxon>Brassiceae</taxon>
        <taxon>Brassica</taxon>
    </lineage>
</organism>
<dbReference type="AlphaFoldDB" id="A0A3P6D4P1"/>
<evidence type="ECO:0000313" key="1">
    <source>
        <dbReference type="EMBL" id="VDD21018.1"/>
    </source>
</evidence>
<accession>A0A3P6D4P1</accession>
<dbReference type="EMBL" id="LR031874">
    <property type="protein sequence ID" value="VDD21018.1"/>
    <property type="molecule type" value="Genomic_DNA"/>
</dbReference>
<proteinExistence type="predicted"/>
<sequence length="132" mass="14985">MPSGEIEDHPYSLKATQECPVDQDVWTLGPWKDTILPTEETTFRSMLQAAVNWKNLPPWGVIGMDAQVVYGFHNLRNEKPYLANGRPYISPMKLYILATVGLMASSWCIAQTTLVQGLYKHQQNICYNLNVI</sequence>
<reference evidence="1" key="1">
    <citation type="submission" date="2018-11" db="EMBL/GenBank/DDBJ databases">
        <authorList>
            <consortium name="Genoscope - CEA"/>
            <person name="William W."/>
        </authorList>
    </citation>
    <scope>NUCLEOTIDE SEQUENCE</scope>
</reference>
<gene>
    <name evidence="1" type="ORF">BOLC2T07518H</name>
</gene>
<name>A0A3P6D4P1_BRAOL</name>
<protein>
    <submittedName>
        <fullName evidence="1">Uncharacterized protein</fullName>
    </submittedName>
</protein>